<organism evidence="1 2">
    <name type="scientific">Sphagnum troendelagicum</name>
    <dbReference type="NCBI Taxonomy" id="128251"/>
    <lineage>
        <taxon>Eukaryota</taxon>
        <taxon>Viridiplantae</taxon>
        <taxon>Streptophyta</taxon>
        <taxon>Embryophyta</taxon>
        <taxon>Bryophyta</taxon>
        <taxon>Sphagnophytina</taxon>
        <taxon>Sphagnopsida</taxon>
        <taxon>Sphagnales</taxon>
        <taxon>Sphagnaceae</taxon>
        <taxon>Sphagnum</taxon>
    </lineage>
</organism>
<name>A0ABP0U6L0_9BRYO</name>
<dbReference type="EMBL" id="OZ019911">
    <property type="protein sequence ID" value="CAK9213329.1"/>
    <property type="molecule type" value="Genomic_DNA"/>
</dbReference>
<evidence type="ECO:0000313" key="2">
    <source>
        <dbReference type="Proteomes" id="UP001497512"/>
    </source>
</evidence>
<protein>
    <submittedName>
        <fullName evidence="1">Uncharacterized protein</fullName>
    </submittedName>
</protein>
<evidence type="ECO:0000313" key="1">
    <source>
        <dbReference type="EMBL" id="CAK9213329.1"/>
    </source>
</evidence>
<proteinExistence type="predicted"/>
<dbReference type="Proteomes" id="UP001497512">
    <property type="component" value="Chromosome 19"/>
</dbReference>
<accession>A0ABP0U6L0</accession>
<keyword evidence="2" id="KW-1185">Reference proteome</keyword>
<reference evidence="1" key="1">
    <citation type="submission" date="2024-02" db="EMBL/GenBank/DDBJ databases">
        <authorList>
            <consortium name="ELIXIR-Norway"/>
            <consortium name="Elixir Norway"/>
        </authorList>
    </citation>
    <scope>NUCLEOTIDE SEQUENCE</scope>
</reference>
<gene>
    <name evidence="1" type="ORF">CSSPTR1EN2_LOCUS11682</name>
</gene>
<sequence>MWSIRDSLNCGCGGSPAPTKKLYGTSILPFSNGGYTVYIRDAHRLYCMSQPCYRGTKSSQICDDLCLTHLV</sequence>